<dbReference type="PANTHER" id="PTHR43394">
    <property type="entry name" value="ATP-DEPENDENT PERMEASE MDL1, MITOCHONDRIAL"/>
    <property type="match status" value="1"/>
</dbReference>
<dbReference type="FunFam" id="1.20.1560.10:FF:000011">
    <property type="entry name" value="Multidrug ABC transporter ATP-binding protein"/>
    <property type="match status" value="1"/>
</dbReference>
<feature type="transmembrane region" description="Helical" evidence="9">
    <location>
        <begin position="58"/>
        <end position="85"/>
    </location>
</feature>
<feature type="transmembrane region" description="Helical" evidence="9">
    <location>
        <begin position="202"/>
        <end position="219"/>
    </location>
</feature>
<dbReference type="InterPro" id="IPR003439">
    <property type="entry name" value="ABC_transporter-like_ATP-bd"/>
</dbReference>
<evidence type="ECO:0000256" key="4">
    <source>
        <dbReference type="ARBA" id="ARBA00022692"/>
    </source>
</evidence>
<keyword evidence="7 9" id="KW-1133">Transmembrane helix</keyword>
<keyword evidence="8 9" id="KW-0472">Membrane</keyword>
<proteinExistence type="predicted"/>
<dbReference type="PROSITE" id="PS50893">
    <property type="entry name" value="ABC_TRANSPORTER_2"/>
    <property type="match status" value="1"/>
</dbReference>
<dbReference type="FunFam" id="3.40.50.300:FF:000287">
    <property type="entry name" value="Multidrug ABC transporter ATP-binding protein"/>
    <property type="match status" value="1"/>
</dbReference>
<dbReference type="GO" id="GO:0005524">
    <property type="term" value="F:ATP binding"/>
    <property type="evidence" value="ECO:0007669"/>
    <property type="project" value="UniProtKB-KW"/>
</dbReference>
<evidence type="ECO:0000256" key="5">
    <source>
        <dbReference type="ARBA" id="ARBA00022741"/>
    </source>
</evidence>
<feature type="domain" description="ABC transmembrane type-1" evidence="11">
    <location>
        <begin position="63"/>
        <end position="345"/>
    </location>
</feature>
<sequence>MGIYFEQAIFIEKSFTHSLGRRGFRLSQRISPDKAKSKPVNSWNTIKRIIPYLATNKSLLFCVLFMVLISSFLGLLGPFLVGMAIDDYIVTRDSGGLISLLFGLLGVYIFYSLSMWLQNYWMIGIAQDTVYEMRNQLFKKLHQLSIPFFDRRQHGELMSRVTNDIENVSSTLNSSVIQIFSSVLTLVGTIGVMLYLSPLLTVLTLFIVPLMFFGLRWITNRTGKLFKQQQKNLGELNGFIEETISGQRIVKAFSQEDKVIRDFIIRSENLKKAGFLSQSYSGLIPKLMNLLNNLSFTVIAAVGGFLALSGIGTVSIGVIVIFTEYSRQFTRPLNDLANQFNTLLSAVAGAERVFAILDEEEEEVDEKRASELRDVRGEVVFEDVSFSYNDEEQTIYDVNFHAEKGETIALVGPTGAGKTTIINLLARFYEPNSGRIMIDGQDIQQVTRSSLRKHMGFVLQDSFLFQGTIRENIRYGRLEAEDEEVVNAAKLANAHSFIMKLPDRYDTILNQDGSGISQGQRQLLSIARAILADPVLLILDEATSSIDTITELKIQEALHRLMEGRTSFVIAHRLNTIQQSDQILVLDEGRVIEKGSHDELLRQRGFYYDLFRNSLRGNQIG</sequence>
<evidence type="ECO:0000256" key="2">
    <source>
        <dbReference type="ARBA" id="ARBA00022448"/>
    </source>
</evidence>
<reference evidence="12 13" key="1">
    <citation type="journal article" date="2019" name="Environ. Microbiol.">
        <title>An active ?-lactamase is a part of an orchestrated cell wall stress resistance network of Bacillus subtilis and related rhizosphere species.</title>
        <authorList>
            <person name="Bucher T."/>
            <person name="Keren-Paz A."/>
            <person name="Hausser J."/>
            <person name="Olender T."/>
            <person name="Cytryn E."/>
            <person name="Kolodkin-Gal I."/>
        </authorList>
    </citation>
    <scope>NUCLEOTIDE SEQUENCE [LARGE SCALE GENOMIC DNA]</scope>
    <source>
        <strain evidence="12 13">I4</strain>
    </source>
</reference>
<dbReference type="GO" id="GO:0016887">
    <property type="term" value="F:ATP hydrolysis activity"/>
    <property type="evidence" value="ECO:0007669"/>
    <property type="project" value="InterPro"/>
</dbReference>
<dbReference type="Gene3D" id="1.20.1560.10">
    <property type="entry name" value="ABC transporter type 1, transmembrane domain"/>
    <property type="match status" value="1"/>
</dbReference>
<organism evidence="12 13">
    <name type="scientific">Peribacillus simplex</name>
    <dbReference type="NCBI Taxonomy" id="1478"/>
    <lineage>
        <taxon>Bacteria</taxon>
        <taxon>Bacillati</taxon>
        <taxon>Bacillota</taxon>
        <taxon>Bacilli</taxon>
        <taxon>Bacillales</taxon>
        <taxon>Bacillaceae</taxon>
        <taxon>Peribacillus</taxon>
    </lineage>
</organism>
<dbReference type="InterPro" id="IPR039421">
    <property type="entry name" value="Type_1_exporter"/>
</dbReference>
<protein>
    <submittedName>
        <fullName evidence="12">ABC transporter ATP-binding protein</fullName>
    </submittedName>
</protein>
<keyword evidence="2" id="KW-0813">Transport</keyword>
<dbReference type="PANTHER" id="PTHR43394:SF1">
    <property type="entry name" value="ATP-BINDING CASSETTE SUB-FAMILY B MEMBER 10, MITOCHONDRIAL"/>
    <property type="match status" value="1"/>
</dbReference>
<evidence type="ECO:0000313" key="12">
    <source>
        <dbReference type="EMBL" id="TKH12219.1"/>
    </source>
</evidence>
<feature type="transmembrane region" description="Helical" evidence="9">
    <location>
        <begin position="97"/>
        <end position="117"/>
    </location>
</feature>
<dbReference type="SUPFAM" id="SSF52540">
    <property type="entry name" value="P-loop containing nucleoside triphosphate hydrolases"/>
    <property type="match status" value="1"/>
</dbReference>
<dbReference type="CDD" id="cd03254">
    <property type="entry name" value="ABCC_Glucan_exporter_like"/>
    <property type="match status" value="1"/>
</dbReference>
<evidence type="ECO:0000259" key="10">
    <source>
        <dbReference type="PROSITE" id="PS50893"/>
    </source>
</evidence>
<comment type="subcellular location">
    <subcellularLocation>
        <location evidence="1">Cell membrane</location>
        <topology evidence="1">Multi-pass membrane protein</topology>
    </subcellularLocation>
</comment>
<evidence type="ECO:0000256" key="6">
    <source>
        <dbReference type="ARBA" id="ARBA00022840"/>
    </source>
</evidence>
<dbReference type="InterPro" id="IPR027417">
    <property type="entry name" value="P-loop_NTPase"/>
</dbReference>
<dbReference type="AlphaFoldDB" id="A0A9X8ZI67"/>
<dbReference type="OrthoDB" id="9770415at2"/>
<accession>A0A9X8ZI67</accession>
<keyword evidence="5" id="KW-0547">Nucleotide-binding</keyword>
<name>A0A9X8ZI67_9BACI</name>
<keyword evidence="4 9" id="KW-0812">Transmembrane</keyword>
<dbReference type="Gene3D" id="3.40.50.300">
    <property type="entry name" value="P-loop containing nucleotide triphosphate hydrolases"/>
    <property type="match status" value="1"/>
</dbReference>
<dbReference type="InterPro" id="IPR036640">
    <property type="entry name" value="ABC1_TM_sf"/>
</dbReference>
<dbReference type="GO" id="GO:0005886">
    <property type="term" value="C:plasma membrane"/>
    <property type="evidence" value="ECO:0007669"/>
    <property type="project" value="UniProtKB-SubCell"/>
</dbReference>
<evidence type="ECO:0000256" key="7">
    <source>
        <dbReference type="ARBA" id="ARBA00022989"/>
    </source>
</evidence>
<dbReference type="Pfam" id="PF00664">
    <property type="entry name" value="ABC_membrane"/>
    <property type="match status" value="1"/>
</dbReference>
<dbReference type="PROSITE" id="PS50929">
    <property type="entry name" value="ABC_TM1F"/>
    <property type="match status" value="1"/>
</dbReference>
<evidence type="ECO:0000256" key="3">
    <source>
        <dbReference type="ARBA" id="ARBA00022475"/>
    </source>
</evidence>
<evidence type="ECO:0000256" key="9">
    <source>
        <dbReference type="SAM" id="Phobius"/>
    </source>
</evidence>
<comment type="caution">
    <text evidence="12">The sequence shown here is derived from an EMBL/GenBank/DDBJ whole genome shotgun (WGS) entry which is preliminary data.</text>
</comment>
<feature type="transmembrane region" description="Helical" evidence="9">
    <location>
        <begin position="176"/>
        <end position="196"/>
    </location>
</feature>
<evidence type="ECO:0000256" key="8">
    <source>
        <dbReference type="ARBA" id="ARBA00023136"/>
    </source>
</evidence>
<dbReference type="Pfam" id="PF00005">
    <property type="entry name" value="ABC_tran"/>
    <property type="match status" value="1"/>
</dbReference>
<dbReference type="EMBL" id="SZNT01000120">
    <property type="protein sequence ID" value="TKH12219.1"/>
    <property type="molecule type" value="Genomic_DNA"/>
</dbReference>
<evidence type="ECO:0000313" key="13">
    <source>
        <dbReference type="Proteomes" id="UP000309170"/>
    </source>
</evidence>
<dbReference type="InterPro" id="IPR011527">
    <property type="entry name" value="ABC1_TM_dom"/>
</dbReference>
<gene>
    <name evidence="12" type="ORF">FC678_10050</name>
</gene>
<evidence type="ECO:0000256" key="1">
    <source>
        <dbReference type="ARBA" id="ARBA00004651"/>
    </source>
</evidence>
<keyword evidence="6 12" id="KW-0067">ATP-binding</keyword>
<evidence type="ECO:0000259" key="11">
    <source>
        <dbReference type="PROSITE" id="PS50929"/>
    </source>
</evidence>
<dbReference type="CDD" id="cd18547">
    <property type="entry name" value="ABC_6TM_Tm288_like"/>
    <property type="match status" value="1"/>
</dbReference>
<keyword evidence="3" id="KW-1003">Cell membrane</keyword>
<dbReference type="SMART" id="SM00382">
    <property type="entry name" value="AAA"/>
    <property type="match status" value="1"/>
</dbReference>
<dbReference type="Proteomes" id="UP000309170">
    <property type="component" value="Unassembled WGS sequence"/>
</dbReference>
<dbReference type="PROSITE" id="PS00211">
    <property type="entry name" value="ABC_TRANSPORTER_1"/>
    <property type="match status" value="1"/>
</dbReference>
<dbReference type="InterPro" id="IPR003593">
    <property type="entry name" value="AAA+_ATPase"/>
</dbReference>
<dbReference type="InterPro" id="IPR017871">
    <property type="entry name" value="ABC_transporter-like_CS"/>
</dbReference>
<feature type="transmembrane region" description="Helical" evidence="9">
    <location>
        <begin position="296"/>
        <end position="322"/>
    </location>
</feature>
<dbReference type="SUPFAM" id="SSF90123">
    <property type="entry name" value="ABC transporter transmembrane region"/>
    <property type="match status" value="1"/>
</dbReference>
<feature type="domain" description="ABC transporter" evidence="10">
    <location>
        <begin position="379"/>
        <end position="613"/>
    </location>
</feature>
<dbReference type="GO" id="GO:0015421">
    <property type="term" value="F:ABC-type oligopeptide transporter activity"/>
    <property type="evidence" value="ECO:0007669"/>
    <property type="project" value="TreeGrafter"/>
</dbReference>